<gene>
    <name evidence="1" type="ORF">V1477_002159</name>
</gene>
<keyword evidence="2" id="KW-1185">Reference proteome</keyword>
<dbReference type="EMBL" id="JAYRBN010000027">
    <property type="protein sequence ID" value="KAL2749219.1"/>
    <property type="molecule type" value="Genomic_DNA"/>
</dbReference>
<organism evidence="1 2">
    <name type="scientific">Vespula maculifrons</name>
    <name type="common">Eastern yellow jacket</name>
    <name type="synonym">Wasp</name>
    <dbReference type="NCBI Taxonomy" id="7453"/>
    <lineage>
        <taxon>Eukaryota</taxon>
        <taxon>Metazoa</taxon>
        <taxon>Ecdysozoa</taxon>
        <taxon>Arthropoda</taxon>
        <taxon>Hexapoda</taxon>
        <taxon>Insecta</taxon>
        <taxon>Pterygota</taxon>
        <taxon>Neoptera</taxon>
        <taxon>Endopterygota</taxon>
        <taxon>Hymenoptera</taxon>
        <taxon>Apocrita</taxon>
        <taxon>Aculeata</taxon>
        <taxon>Vespoidea</taxon>
        <taxon>Vespidae</taxon>
        <taxon>Vespinae</taxon>
        <taxon>Vespula</taxon>
    </lineage>
</organism>
<dbReference type="Proteomes" id="UP001607303">
    <property type="component" value="Unassembled WGS sequence"/>
</dbReference>
<dbReference type="AlphaFoldDB" id="A0ABD2CX54"/>
<sequence length="99" mass="11148">MADGSGRRKGTKCSVTSHPFASSGLLVRNVHYVQYIRRSQRSESDMYLLQEFFKDLVTLLKNGTLYVSSGRLVAALVKVILNSSMPKSSCSRNYCYKFV</sequence>
<accession>A0ABD2CX54</accession>
<evidence type="ECO:0000313" key="2">
    <source>
        <dbReference type="Proteomes" id="UP001607303"/>
    </source>
</evidence>
<reference evidence="1 2" key="1">
    <citation type="journal article" date="2024" name="Ann. Entomol. Soc. Am.">
        <title>Genomic analyses of the southern and eastern yellowjacket wasps (Hymenoptera: Vespidae) reveal evolutionary signatures of social life.</title>
        <authorList>
            <person name="Catto M.A."/>
            <person name="Caine P.B."/>
            <person name="Orr S.E."/>
            <person name="Hunt B.G."/>
            <person name="Goodisman M.A.D."/>
        </authorList>
    </citation>
    <scope>NUCLEOTIDE SEQUENCE [LARGE SCALE GENOMIC DNA]</scope>
    <source>
        <strain evidence="1">232</strain>
        <tissue evidence="1">Head and thorax</tissue>
    </source>
</reference>
<proteinExistence type="predicted"/>
<name>A0ABD2CX54_VESMC</name>
<protein>
    <submittedName>
        <fullName evidence="1">Uncharacterized protein</fullName>
    </submittedName>
</protein>
<comment type="caution">
    <text evidence="1">The sequence shown here is derived from an EMBL/GenBank/DDBJ whole genome shotgun (WGS) entry which is preliminary data.</text>
</comment>
<evidence type="ECO:0000313" key="1">
    <source>
        <dbReference type="EMBL" id="KAL2749219.1"/>
    </source>
</evidence>